<dbReference type="PANTHER" id="PTHR43122">
    <property type="entry name" value="FERREDOXIN SUBUNIT OF PYRUVATE:FLAVODOXIN OXIDOREDUCTASE-RELATED"/>
    <property type="match status" value="1"/>
</dbReference>
<dbReference type="GO" id="GO:0016491">
    <property type="term" value="F:oxidoreductase activity"/>
    <property type="evidence" value="ECO:0007669"/>
    <property type="project" value="UniProtKB-KW"/>
</dbReference>
<dbReference type="InterPro" id="IPR047964">
    <property type="entry name" value="EFR1-like"/>
</dbReference>
<reference evidence="5 6" key="1">
    <citation type="submission" date="2014-09" db="EMBL/GenBank/DDBJ databases">
        <authorList>
            <person name="Hornung B.V."/>
        </authorList>
    </citation>
    <scope>NUCLEOTIDE SEQUENCE [LARGE SCALE GENOMIC DNA]</scope>
    <source>
        <strain evidence="5 6">FRIFI</strain>
    </source>
</reference>
<sequence length="255" mass="29920">MYKQGAVIYFSGTGNTEYVAKLFKENFELRNISIDLIDIQKHNKLDREYDFYIFGGPIHADMIPDILIDWIKNIKDTNKKCIIYSTLADKEDKQGRKYLGKVVSKKGFEVLVDEAISMPNNYYVAFFKRDSEEEIKQSIVNAKPKVEAIVNKFLEENLKIINYSKKVFSSKIVYDMFLLYTKKFPKKKFSLDKDKCIDCNICEKNCPTNNISMNNKQLTFKNQCIGCLKCIHRCPTNAILYKKQNFKQYNINKYM</sequence>
<dbReference type="PROSITE" id="PS00198">
    <property type="entry name" value="4FE4S_FER_1"/>
    <property type="match status" value="2"/>
</dbReference>
<organism evidence="5 6">
    <name type="scientific">Romboutsia hominis</name>
    <dbReference type="NCBI Taxonomy" id="1507512"/>
    <lineage>
        <taxon>Bacteria</taxon>
        <taxon>Bacillati</taxon>
        <taxon>Bacillota</taxon>
        <taxon>Clostridia</taxon>
        <taxon>Peptostreptococcales</taxon>
        <taxon>Peptostreptococcaceae</taxon>
        <taxon>Romboutsia</taxon>
    </lineage>
</organism>
<dbReference type="Gene3D" id="3.40.50.360">
    <property type="match status" value="1"/>
</dbReference>
<accession>A0A2P2BQW0</accession>
<evidence type="ECO:0000313" key="6">
    <source>
        <dbReference type="Proteomes" id="UP000245695"/>
    </source>
</evidence>
<feature type="domain" description="4Fe-4S ferredoxin-type" evidence="4">
    <location>
        <begin position="187"/>
        <end position="216"/>
    </location>
</feature>
<dbReference type="SUPFAM" id="SSF54862">
    <property type="entry name" value="4Fe-4S ferredoxins"/>
    <property type="match status" value="1"/>
</dbReference>
<evidence type="ECO:0000313" key="5">
    <source>
        <dbReference type="EMBL" id="CEI72739.1"/>
    </source>
</evidence>
<dbReference type="InterPro" id="IPR017900">
    <property type="entry name" value="4Fe4S_Fe_S_CS"/>
</dbReference>
<dbReference type="InterPro" id="IPR026816">
    <property type="entry name" value="Flavodoxin_dom"/>
</dbReference>
<keyword evidence="6" id="KW-1185">Reference proteome</keyword>
<protein>
    <submittedName>
        <fullName evidence="5">Ferredoxin</fullName>
        <ecNumber evidence="5">1.3.5.3</ecNumber>
    </submittedName>
</protein>
<feature type="domain" description="4Fe-4S ferredoxin-type" evidence="4">
    <location>
        <begin position="221"/>
        <end position="244"/>
    </location>
</feature>
<keyword evidence="5" id="KW-0560">Oxidoreductase</keyword>
<dbReference type="GO" id="GO:0046872">
    <property type="term" value="F:metal ion binding"/>
    <property type="evidence" value="ECO:0007669"/>
    <property type="project" value="UniProtKB-KW"/>
</dbReference>
<dbReference type="EC" id="1.3.5.3" evidence="5"/>
<evidence type="ECO:0000256" key="1">
    <source>
        <dbReference type="ARBA" id="ARBA00022723"/>
    </source>
</evidence>
<dbReference type="PANTHER" id="PTHR43122:SF1">
    <property type="entry name" value="IRON-SULFUR-BINDING PROTEIN"/>
    <property type="match status" value="1"/>
</dbReference>
<dbReference type="KEGG" id="rhom:FRIFI_1202"/>
<dbReference type="RefSeq" id="WP_166505321.1">
    <property type="nucleotide sequence ID" value="NZ_LN650648.1"/>
</dbReference>
<dbReference type="PROSITE" id="PS51379">
    <property type="entry name" value="4FE4S_FER_2"/>
    <property type="match status" value="2"/>
</dbReference>
<dbReference type="Gene3D" id="3.30.70.20">
    <property type="match status" value="1"/>
</dbReference>
<dbReference type="SUPFAM" id="SSF52218">
    <property type="entry name" value="Flavoproteins"/>
    <property type="match status" value="1"/>
</dbReference>
<dbReference type="Pfam" id="PF13187">
    <property type="entry name" value="Fer4_9"/>
    <property type="match status" value="1"/>
</dbReference>
<name>A0A2P2BQW0_9FIRM</name>
<dbReference type="Pfam" id="PF12724">
    <property type="entry name" value="Flavodoxin_5"/>
    <property type="match status" value="1"/>
</dbReference>
<keyword evidence="2" id="KW-0408">Iron</keyword>
<dbReference type="NCBIfam" id="NF038196">
    <property type="entry name" value="ferrodoxin_EFR1"/>
    <property type="match status" value="1"/>
</dbReference>
<dbReference type="GO" id="GO:0051536">
    <property type="term" value="F:iron-sulfur cluster binding"/>
    <property type="evidence" value="ECO:0007669"/>
    <property type="project" value="UniProtKB-KW"/>
</dbReference>
<dbReference type="AlphaFoldDB" id="A0A2P2BQW0"/>
<dbReference type="InterPro" id="IPR029039">
    <property type="entry name" value="Flavoprotein-like_sf"/>
</dbReference>
<evidence type="ECO:0000256" key="2">
    <source>
        <dbReference type="ARBA" id="ARBA00023004"/>
    </source>
</evidence>
<dbReference type="Proteomes" id="UP000245695">
    <property type="component" value="Chromosome 1"/>
</dbReference>
<gene>
    <name evidence="5" type="ORF">FRIFI_1202</name>
</gene>
<dbReference type="EMBL" id="LN650648">
    <property type="protein sequence ID" value="CEI72739.1"/>
    <property type="molecule type" value="Genomic_DNA"/>
</dbReference>
<keyword evidence="3" id="KW-0411">Iron-sulfur</keyword>
<keyword evidence="1" id="KW-0479">Metal-binding</keyword>
<dbReference type="InterPro" id="IPR017896">
    <property type="entry name" value="4Fe4S_Fe-S-bd"/>
</dbReference>
<evidence type="ECO:0000256" key="3">
    <source>
        <dbReference type="ARBA" id="ARBA00023014"/>
    </source>
</evidence>
<evidence type="ECO:0000259" key="4">
    <source>
        <dbReference type="PROSITE" id="PS51379"/>
    </source>
</evidence>
<proteinExistence type="predicted"/>